<evidence type="ECO:0000259" key="9">
    <source>
        <dbReference type="PROSITE" id="PS50850"/>
    </source>
</evidence>
<gene>
    <name evidence="10" type="ORF">KIH73_02035</name>
</gene>
<sequence>MPSSAERQAPAAQASQAAQTAPAAVAPPVTDAATTAPPHDAQPSDARPDNTADPSPWSSPQYRSWFTADTASAVGAALKGFAIALIAFSLCGSVVMAGWVTTAAAIAGQVTGLFGGTVVDRHNRKRLVIVNAAAGAMLWGVITVLLAAGALPFALFATLVVAVSAINGLLGGATNALLRSIVEPAAYPKAQTTNQARDSVIQLAGSPLGGLLYAVTPWLPFAAAALMYAISGVSATRIAVSERIRERLTDKASRPSFVHDFTAGWAWVMRRRRVVIMIVIASLINFGINGVIGAAELHLVGTGTDSVRIGVWNAVAGVGMLIGALIASKLVTRVSVGGGVLLLSVIEPLTLLPLLFTDSYPAILLSTLLVALPVPLASALLSGFMFTKTPQEMQGRLGSVVNVMATLPMAFCSALAGQLLASFGFAVAVAVFMAVLAANVVIVLAAPSVRRLPAADRWAQTEL</sequence>
<feature type="transmembrane region" description="Helical" evidence="8">
    <location>
        <begin position="397"/>
        <end position="417"/>
    </location>
</feature>
<evidence type="ECO:0000256" key="7">
    <source>
        <dbReference type="SAM" id="MobiDB-lite"/>
    </source>
</evidence>
<evidence type="ECO:0000256" key="2">
    <source>
        <dbReference type="ARBA" id="ARBA00022448"/>
    </source>
</evidence>
<protein>
    <submittedName>
        <fullName evidence="10">MFS transporter</fullName>
    </submittedName>
</protein>
<keyword evidence="5 8" id="KW-1133">Transmembrane helix</keyword>
<feature type="transmembrane region" description="Helical" evidence="8">
    <location>
        <begin position="362"/>
        <end position="385"/>
    </location>
</feature>
<organism evidence="10 11">
    <name type="scientific">Bifidobacterium phasiani</name>
    <dbReference type="NCBI Taxonomy" id="2834431"/>
    <lineage>
        <taxon>Bacteria</taxon>
        <taxon>Bacillati</taxon>
        <taxon>Actinomycetota</taxon>
        <taxon>Actinomycetes</taxon>
        <taxon>Bifidobacteriales</taxon>
        <taxon>Bifidobacteriaceae</taxon>
        <taxon>Bifidobacterium</taxon>
    </lineage>
</organism>
<evidence type="ECO:0000256" key="5">
    <source>
        <dbReference type="ARBA" id="ARBA00022989"/>
    </source>
</evidence>
<feature type="region of interest" description="Disordered" evidence="7">
    <location>
        <begin position="1"/>
        <end position="59"/>
    </location>
</feature>
<dbReference type="InterPro" id="IPR020846">
    <property type="entry name" value="MFS_dom"/>
</dbReference>
<dbReference type="PROSITE" id="PS50850">
    <property type="entry name" value="MFS"/>
    <property type="match status" value="1"/>
</dbReference>
<dbReference type="EMBL" id="JAHBBD010000003">
    <property type="protein sequence ID" value="MBW3082171.1"/>
    <property type="molecule type" value="Genomic_DNA"/>
</dbReference>
<evidence type="ECO:0000256" key="4">
    <source>
        <dbReference type="ARBA" id="ARBA00022692"/>
    </source>
</evidence>
<keyword evidence="3" id="KW-1003">Cell membrane</keyword>
<feature type="transmembrane region" description="Helical" evidence="8">
    <location>
        <begin position="221"/>
        <end position="240"/>
    </location>
</feature>
<dbReference type="PANTHER" id="PTHR43266">
    <property type="entry name" value="MACROLIDE-EFFLUX PROTEIN"/>
    <property type="match status" value="1"/>
</dbReference>
<dbReference type="InterPro" id="IPR011701">
    <property type="entry name" value="MFS"/>
</dbReference>
<dbReference type="PANTHER" id="PTHR43266:SF2">
    <property type="entry name" value="MAJOR FACILITATOR SUPERFAMILY (MFS) PROFILE DOMAIN-CONTAINING PROTEIN"/>
    <property type="match status" value="1"/>
</dbReference>
<keyword evidence="4 8" id="KW-0812">Transmembrane</keyword>
<evidence type="ECO:0000256" key="1">
    <source>
        <dbReference type="ARBA" id="ARBA00004651"/>
    </source>
</evidence>
<proteinExistence type="predicted"/>
<feature type="transmembrane region" description="Helical" evidence="8">
    <location>
        <begin position="81"/>
        <end position="106"/>
    </location>
</feature>
<evidence type="ECO:0000256" key="8">
    <source>
        <dbReference type="SAM" id="Phobius"/>
    </source>
</evidence>
<accession>A0ABS6W8U0</accession>
<feature type="transmembrane region" description="Helical" evidence="8">
    <location>
        <begin position="153"/>
        <end position="178"/>
    </location>
</feature>
<keyword evidence="2" id="KW-0813">Transport</keyword>
<keyword evidence="11" id="KW-1185">Reference proteome</keyword>
<evidence type="ECO:0000256" key="3">
    <source>
        <dbReference type="ARBA" id="ARBA00022475"/>
    </source>
</evidence>
<feature type="transmembrane region" description="Helical" evidence="8">
    <location>
        <begin position="307"/>
        <end position="327"/>
    </location>
</feature>
<dbReference type="Proteomes" id="UP000812844">
    <property type="component" value="Unassembled WGS sequence"/>
</dbReference>
<dbReference type="CDD" id="cd06173">
    <property type="entry name" value="MFS_MefA_like"/>
    <property type="match status" value="1"/>
</dbReference>
<evidence type="ECO:0000313" key="10">
    <source>
        <dbReference type="EMBL" id="MBW3082171.1"/>
    </source>
</evidence>
<evidence type="ECO:0000313" key="11">
    <source>
        <dbReference type="Proteomes" id="UP000812844"/>
    </source>
</evidence>
<dbReference type="RefSeq" id="WP_219080039.1">
    <property type="nucleotide sequence ID" value="NZ_JAHBBD010000003.1"/>
</dbReference>
<feature type="transmembrane region" description="Helical" evidence="8">
    <location>
        <begin position="423"/>
        <end position="446"/>
    </location>
</feature>
<feature type="compositionally biased region" description="Low complexity" evidence="7">
    <location>
        <begin position="8"/>
        <end position="43"/>
    </location>
</feature>
<comment type="subcellular location">
    <subcellularLocation>
        <location evidence="1">Cell membrane</location>
        <topology evidence="1">Multi-pass membrane protein</topology>
    </subcellularLocation>
</comment>
<feature type="transmembrane region" description="Helical" evidence="8">
    <location>
        <begin position="199"/>
        <end position="215"/>
    </location>
</feature>
<keyword evidence="6 8" id="KW-0472">Membrane</keyword>
<feature type="transmembrane region" description="Helical" evidence="8">
    <location>
        <begin position="334"/>
        <end position="356"/>
    </location>
</feature>
<feature type="transmembrane region" description="Helical" evidence="8">
    <location>
        <begin position="274"/>
        <end position="295"/>
    </location>
</feature>
<name>A0ABS6W8U0_9BIFI</name>
<reference evidence="10 11" key="1">
    <citation type="submission" date="2021-05" db="EMBL/GenBank/DDBJ databases">
        <title>Phylogenetic classification of ten novel species belonging to the genus Bifidobacterium comprising B. colchicus sp. nov., B. abeli sp. nov., B. bicoloris sp. nov., B. guerezis sp. nov., B. rosaliae sp. nov., B. santillanensis sp. nov., B. argentati sp. nov., B. amazzoni sp. nov., B. pluviali sp. nov., and B. pinnaculum sp. nov.</title>
        <authorList>
            <person name="Lugli G.A."/>
            <person name="Ruiz Garcia L."/>
            <person name="Margolles A."/>
            <person name="Ventura M."/>
        </authorList>
    </citation>
    <scope>NUCLEOTIDE SEQUENCE [LARGE SCALE GENOMIC DNA]</scope>
    <source>
        <strain evidence="10 11">6T3</strain>
    </source>
</reference>
<feature type="domain" description="Major facilitator superfamily (MFS) profile" evidence="9">
    <location>
        <begin position="274"/>
        <end position="463"/>
    </location>
</feature>
<comment type="caution">
    <text evidence="10">The sequence shown here is derived from an EMBL/GenBank/DDBJ whole genome shotgun (WGS) entry which is preliminary data.</text>
</comment>
<evidence type="ECO:0000256" key="6">
    <source>
        <dbReference type="ARBA" id="ARBA00023136"/>
    </source>
</evidence>
<dbReference type="Pfam" id="PF07690">
    <property type="entry name" value="MFS_1"/>
    <property type="match status" value="1"/>
</dbReference>
<feature type="transmembrane region" description="Helical" evidence="8">
    <location>
        <begin position="127"/>
        <end position="147"/>
    </location>
</feature>